<protein>
    <submittedName>
        <fullName evidence="2">Uncharacterized protein</fullName>
    </submittedName>
</protein>
<organism evidence="2 3">
    <name type="scientific">Olea europaea subsp. europaea</name>
    <dbReference type="NCBI Taxonomy" id="158383"/>
    <lineage>
        <taxon>Eukaryota</taxon>
        <taxon>Viridiplantae</taxon>
        <taxon>Streptophyta</taxon>
        <taxon>Embryophyta</taxon>
        <taxon>Tracheophyta</taxon>
        <taxon>Spermatophyta</taxon>
        <taxon>Magnoliopsida</taxon>
        <taxon>eudicotyledons</taxon>
        <taxon>Gunneridae</taxon>
        <taxon>Pentapetalae</taxon>
        <taxon>asterids</taxon>
        <taxon>lamiids</taxon>
        <taxon>Lamiales</taxon>
        <taxon>Oleaceae</taxon>
        <taxon>Oleeae</taxon>
        <taxon>Olea</taxon>
    </lineage>
</organism>
<dbReference type="EMBL" id="CACTIH010003824">
    <property type="protein sequence ID" value="CAA2985720.1"/>
    <property type="molecule type" value="Genomic_DNA"/>
</dbReference>
<evidence type="ECO:0000256" key="1">
    <source>
        <dbReference type="SAM" id="MobiDB-lite"/>
    </source>
</evidence>
<dbReference type="Proteomes" id="UP000594638">
    <property type="component" value="Unassembled WGS sequence"/>
</dbReference>
<sequence>MDIVAGTDEFQDWELLHSNSDLHNSPDSVSSVEEIGLIQHNYFSLDIQNQFVDDSDDKRSDESNNPSRFLNKDPGEFWLWAHEIVEIEEKYSKNLDTSGIVVDSMKFNDIVENSEMGPEENPDSQGGTELVREEEHNFSKKETIGNGGESINENGDRVNDENERRRAMW</sequence>
<feature type="region of interest" description="Disordered" evidence="1">
    <location>
        <begin position="113"/>
        <end position="169"/>
    </location>
</feature>
<gene>
    <name evidence="2" type="ORF">OLEA9_A101672</name>
</gene>
<name>A0A8S0S2W8_OLEEU</name>
<dbReference type="Gramene" id="OE9A101672T1">
    <property type="protein sequence ID" value="OE9A101672C1"/>
    <property type="gene ID" value="OE9A101672"/>
</dbReference>
<dbReference type="OrthoDB" id="1931521at2759"/>
<feature type="region of interest" description="Disordered" evidence="1">
    <location>
        <begin position="53"/>
        <end position="73"/>
    </location>
</feature>
<accession>A0A8S0S2W8</accession>
<feature type="compositionally biased region" description="Basic and acidic residues" evidence="1">
    <location>
        <begin position="130"/>
        <end position="143"/>
    </location>
</feature>
<dbReference type="AlphaFoldDB" id="A0A8S0S2W8"/>
<comment type="caution">
    <text evidence="2">The sequence shown here is derived from an EMBL/GenBank/DDBJ whole genome shotgun (WGS) entry which is preliminary data.</text>
</comment>
<reference evidence="2 3" key="1">
    <citation type="submission" date="2019-12" db="EMBL/GenBank/DDBJ databases">
        <authorList>
            <person name="Alioto T."/>
            <person name="Alioto T."/>
            <person name="Gomez Garrido J."/>
        </authorList>
    </citation>
    <scope>NUCLEOTIDE SEQUENCE [LARGE SCALE GENOMIC DNA]</scope>
</reference>
<evidence type="ECO:0000313" key="2">
    <source>
        <dbReference type="EMBL" id="CAA2985720.1"/>
    </source>
</evidence>
<proteinExistence type="predicted"/>
<feature type="compositionally biased region" description="Basic and acidic residues" evidence="1">
    <location>
        <begin position="154"/>
        <end position="169"/>
    </location>
</feature>
<keyword evidence="3" id="KW-1185">Reference proteome</keyword>
<evidence type="ECO:0000313" key="3">
    <source>
        <dbReference type="Proteomes" id="UP000594638"/>
    </source>
</evidence>